<keyword evidence="6" id="KW-0227">DNA damage</keyword>
<evidence type="ECO:0000256" key="10">
    <source>
        <dbReference type="ARBA" id="ARBA00023204"/>
    </source>
</evidence>
<gene>
    <name evidence="19" type="ORF">KGF56_003846</name>
</gene>
<evidence type="ECO:0000313" key="19">
    <source>
        <dbReference type="EMBL" id="KAI3403258.2"/>
    </source>
</evidence>
<dbReference type="SUPFAM" id="SSF56112">
    <property type="entry name" value="Protein kinase-like (PK-like)"/>
    <property type="match status" value="1"/>
</dbReference>
<dbReference type="SMART" id="SM01084">
    <property type="entry name" value="CKS"/>
    <property type="match status" value="1"/>
</dbReference>
<evidence type="ECO:0000256" key="9">
    <source>
        <dbReference type="ARBA" id="ARBA00022853"/>
    </source>
</evidence>
<dbReference type="GO" id="GO:0016538">
    <property type="term" value="F:cyclin-dependent protein serine/threonine kinase regulator activity"/>
    <property type="evidence" value="ECO:0007669"/>
    <property type="project" value="InterPro"/>
</dbReference>
<sequence length="2458" mass="282139">MIHYSPRYSDDTHEYRHVMLPKNMLKVIPQDYFNNETGTLRILLEDEWRGLGITQSLGWVHYETHSPEPHILLSTLTTSKGSRYYNQGEYDMTTTQHLSSEELLQFLSDIEKNINDEETDFKKLILYLLQFLNIKLAAITCKEHKEKLEIVAKLVDTVELVLSNKLYLLNAPLSYHEYKLIHIPPNNASDLLCVKEFLLFEWMISFIVYHVANMSQEGLILNRLKELMFQIINLVSTKLHSFKFVKLMREILFTRLENGVSYCFENTMSHLKPEFFQTLISTCHLFCVVNDYDIANKLSLNSGNYQLKLESFGRKIWFILSQVQMQISEDDTSGQMLVYLKSLILLNQLDNIALNYSTNWSQIGLLLNRTAEVINQALEPSDCFIHSDLFQTTSMVLLKSFIFCRSKQLIQNFVANLNLLNLIERVANQSAFPEPLRNTLYCITLQIANMSKEFENSIKHLKLQLQLQAKKRFSYKDPELDDLMFKLYKEDTELNDTKALRFVIREDLEYHEINDLDDKVNYVEWIQHVRMLTKKYPEELEVDITMHTLMTALSKFPMLSLTPNHAAVVTTAAAADTGADASARSCLNCSFVDAATLVDHDLFGSIDRHRPVVKSTTESLILDEVIRDFFFARIESLKNNPILACNFLIMLFNYYAVYTPEFNEGSKKNLAVLLDLLARHPNRSLRMLVTRILPLYLIRDCGEVMLDEIFKFIFQRVASIDFASKGRRHFGESTITSLILLAHVCTGERLCAIYFKLINWLGEPNDQHQNYVYCGFLDIAQAKNLSPYKLLSPYFPSIADIIIKKPLLLGRFLQTLGMTKVYFLNRTKDYTVPKLLEYHKDPTLLKQIAEASNMSIQKLLAHNLPRILASYLVRDPSNERYVVKVLSSVCPHYKQVSSDEIFTRIGDITWHILLDIQADESGNIKNLKNVIAALEIVAKNALSEKKQNANKGKLASLLIEEQMLLLVQKFSDVTHLLRGAKPYLERRKSFQAVLYLIRNHSDALPSALGQLSTCLQATLEEPDLHVLTLKCWSELVRRLPSTHLISLIDIIISLIFRKFQGFDQDAQNIAIEILQRIYTEIKDKYNRYSLYYLSLPFLDYMSDFTFIKEFRNMKSPSRLTIFQEFNRRLCTSNRYVVEQALFDLFNYCQKYQENCQREYFKDTALSSAITTLVRTIFDTATHFRNKNPRISSECAKVLAVIGALDANKFQFNTVQRSIIVQQNFESEGENVLFLVDLIENYVLKLFWASTDPHKQLFSAYAMQSFLSIMNLNESCTRKENEVWNRFGDVAKATLTPLLSSKYAASKPKPSTLKFPLFDAGMRYDTWLAELTSYLLKRGCHYEKNEIPNARQKIFQTCAILIHKDQDIALCQHLLKYVVLSHILSPNQEVEKEVLVEFSSIMQSNLIFASEDKKVQLRLCFQTIFSVFDYLNEWLSSTRHHVSYQVSSDAKDSDIWLGKIAIVERFINSFNKGHIAVNSVACDSYERTIMYIEKCYRDNEISSSTSFKLGDLDAARTLQNMYANLNDYDTLNGVLKIFSSNNLRDKLASFEYSDNSSLAYESFKALGFDDEKFGVDYNTKFLRALSGRGVYDEVLTTLLEKTEDREVHQIPLDWSLVGLQSAVYSGNMNKIKNWLEVTDSTGRPLDTESSVNYELAKCLLFLSAKDRKGFEESVKKIYNSVGTSIVSSVSSSFSKNVQLMNKLHTIYDIEEILQTQGSSDIWKIRLTNVDQDFDTQMKILNTHIVANEILGLNDAVSEMLLHASKLARESGRLDMSTKAIVRAMALNNPFANVEYAKLLWTEGKQSEAIKSISETLSSSSSSSSSSNGSSSGQLIDEKTKAKVQLQYANWLDESNHVSAHQIINEYTKAFELDMEYEKSCYDIGKYYNKLKDSSCDNSGLYEHLTIRNFLRAISIGTSYIFEALPKLITVWLDFAKKPGKTKTAEKMLLQIIGDLKTSLKNIPTYAWYTAITQILSRIVHDHEPSFKILATIITNIVKDYPKHSLWYVLSHVHSTDQKRKQRVETILEVVKKSKKSSHGKLILGASDLFSKFIDIASKTVPKSSKTKKLSLSKYFGITDASRQYDELVIPVQSNLQIRLPQKESTNHVCFPKSASVTFDGFDDQVNIFFSLQMPRQITIRGSDGKPYRLMIKSDDTRKDAKVVEFTTMVNRILATSTEARKRRLSVANYSVIPLSEKIGVIEFVMDVQTMKSIIVEERRRLGKVVNERRIFMVLESAQKFIKEKKPDEDGSKLEALTEIFQSILQKNPPILHQWFVDEFSDPSSWYIARNLFTRSSAVMSIVGYLIGLGDRHCENILFFKNTGSILHIDFDCLFEKGKTLPTPEVVPFRLTSNMVDAMGICGVDGSFRKTCEVVGQLLRNNEHALMNILENLLYDPLLDWKMTKDPQRDLSKVRKKIRGLINEEEGLAMNIHGQVDVLIQEATSLERLASMYGGWSAYV</sequence>
<dbReference type="PROSITE" id="PS50290">
    <property type="entry name" value="PI3_4_KINASE_3"/>
    <property type="match status" value="1"/>
</dbReference>
<dbReference type="Gene3D" id="3.30.1010.10">
    <property type="entry name" value="Phosphatidylinositol 3-kinase Catalytic Subunit, Chain A, domain 4"/>
    <property type="match status" value="1"/>
</dbReference>
<evidence type="ECO:0000256" key="12">
    <source>
        <dbReference type="ARBA" id="ARBA00023254"/>
    </source>
</evidence>
<dbReference type="InterPro" id="IPR014009">
    <property type="entry name" value="PIK_FAT"/>
</dbReference>
<evidence type="ECO:0000259" key="18">
    <source>
        <dbReference type="PROSITE" id="PS51190"/>
    </source>
</evidence>
<keyword evidence="11" id="KW-0539">Nucleus</keyword>
<evidence type="ECO:0000256" key="3">
    <source>
        <dbReference type="ARBA" id="ARBA00022527"/>
    </source>
</evidence>
<dbReference type="PROSITE" id="PS51189">
    <property type="entry name" value="FAT"/>
    <property type="match status" value="1"/>
</dbReference>
<keyword evidence="15" id="KW-0132">Cell division</keyword>
<dbReference type="GO" id="GO:0051321">
    <property type="term" value="P:meiotic cell cycle"/>
    <property type="evidence" value="ECO:0007669"/>
    <property type="project" value="UniProtKB-KW"/>
</dbReference>
<keyword evidence="20" id="KW-1185">Reference proteome</keyword>
<evidence type="ECO:0000256" key="5">
    <source>
        <dbReference type="ARBA" id="ARBA00022741"/>
    </source>
</evidence>
<comment type="similarity">
    <text evidence="2">Belongs to the PI3/PI4-kinase family. ATM subfamily.</text>
</comment>
<dbReference type="PANTHER" id="PTHR11139">
    <property type="entry name" value="ATAXIA TELANGIECTASIA MUTATED ATM -RELATED"/>
    <property type="match status" value="1"/>
</dbReference>
<dbReference type="Gene3D" id="3.30.170.10">
    <property type="entry name" value="Cyclin-dependent kinase, regulatory subunit"/>
    <property type="match status" value="1"/>
</dbReference>
<dbReference type="InterPro" id="IPR012993">
    <property type="entry name" value="UME"/>
</dbReference>
<dbReference type="Pfam" id="PF00454">
    <property type="entry name" value="PI3_PI4_kinase"/>
    <property type="match status" value="1"/>
</dbReference>
<feature type="domain" description="FATC" evidence="18">
    <location>
        <begin position="2426"/>
        <end position="2458"/>
    </location>
</feature>
<comment type="similarity">
    <text evidence="15">Belongs to the CKS family.</text>
</comment>
<dbReference type="RefSeq" id="XP_049179005.1">
    <property type="nucleotide sequence ID" value="XM_049325222.1"/>
</dbReference>
<evidence type="ECO:0000259" key="16">
    <source>
        <dbReference type="PROSITE" id="PS50290"/>
    </source>
</evidence>
<organism evidence="19 20">
    <name type="scientific">Candida oxycetoniae</name>
    <dbReference type="NCBI Taxonomy" id="497107"/>
    <lineage>
        <taxon>Eukaryota</taxon>
        <taxon>Fungi</taxon>
        <taxon>Dikarya</taxon>
        <taxon>Ascomycota</taxon>
        <taxon>Saccharomycotina</taxon>
        <taxon>Pichiomycetes</taxon>
        <taxon>Debaryomycetaceae</taxon>
        <taxon>Candida/Lodderomyces clade</taxon>
        <taxon>Candida</taxon>
    </lineage>
</organism>
<dbReference type="Pfam" id="PF25385">
    <property type="entry name" value="HEAT_MEC1_N"/>
    <property type="match status" value="1"/>
</dbReference>
<dbReference type="InterPro" id="IPR057564">
    <property type="entry name" value="HEAT_ATR"/>
</dbReference>
<keyword evidence="12" id="KW-0469">Meiosis</keyword>
<keyword evidence="4" id="KW-0808">Transferase</keyword>
<dbReference type="PANTHER" id="PTHR11139:SF125">
    <property type="entry name" value="SERINE_THREONINE-PROTEIN KINASE MEC1"/>
    <property type="match status" value="1"/>
</dbReference>
<dbReference type="InterPro" id="IPR050517">
    <property type="entry name" value="DDR_Repair_Kinase"/>
</dbReference>
<keyword evidence="10" id="KW-0234">DNA repair</keyword>
<evidence type="ECO:0000256" key="1">
    <source>
        <dbReference type="ARBA" id="ARBA00004123"/>
    </source>
</evidence>
<evidence type="ECO:0000256" key="6">
    <source>
        <dbReference type="ARBA" id="ARBA00022763"/>
    </source>
</evidence>
<dbReference type="InterPro" id="IPR003152">
    <property type="entry name" value="FATC_dom"/>
</dbReference>
<dbReference type="InterPro" id="IPR036940">
    <property type="entry name" value="PI3/4_kinase_cat_sf"/>
</dbReference>
<keyword evidence="5" id="KW-0547">Nucleotide-binding</keyword>
<dbReference type="GO" id="GO:0004674">
    <property type="term" value="F:protein serine/threonine kinase activity"/>
    <property type="evidence" value="ECO:0007669"/>
    <property type="project" value="UniProtKB-KW"/>
</dbReference>
<evidence type="ECO:0000256" key="15">
    <source>
        <dbReference type="RuleBase" id="RU311113"/>
    </source>
</evidence>
<comment type="function">
    <text evidence="15">Binds to the catalytic subunit of the cyclin dependent kinases and is essential for their biological function.</text>
</comment>
<dbReference type="Pfam" id="PF23593">
    <property type="entry name" value="HEAT_ATR"/>
    <property type="match status" value="1"/>
</dbReference>
<dbReference type="GO" id="GO:0051301">
    <property type="term" value="P:cell division"/>
    <property type="evidence" value="ECO:0007669"/>
    <property type="project" value="UniProtKB-UniRule"/>
</dbReference>
<dbReference type="SMART" id="SM00146">
    <property type="entry name" value="PI3Kc"/>
    <property type="match status" value="1"/>
</dbReference>
<dbReference type="SUPFAM" id="SSF55637">
    <property type="entry name" value="Cell cycle regulatory proteins"/>
    <property type="match status" value="1"/>
</dbReference>
<dbReference type="Pfam" id="PF02259">
    <property type="entry name" value="FAT"/>
    <property type="match status" value="1"/>
</dbReference>
<dbReference type="PRINTS" id="PR00296">
    <property type="entry name" value="CYCLINKINASE"/>
</dbReference>
<evidence type="ECO:0000313" key="20">
    <source>
        <dbReference type="Proteomes" id="UP001202479"/>
    </source>
</evidence>
<protein>
    <recommendedName>
        <fullName evidence="15">Cyclin-dependent kinases regulatory subunit</fullName>
    </recommendedName>
</protein>
<dbReference type="InterPro" id="IPR036858">
    <property type="entry name" value="Cyclin-dep_kinase_reg-sub_sf"/>
</dbReference>
<evidence type="ECO:0000256" key="4">
    <source>
        <dbReference type="ARBA" id="ARBA00022679"/>
    </source>
</evidence>
<evidence type="ECO:0000256" key="11">
    <source>
        <dbReference type="ARBA" id="ARBA00023242"/>
    </source>
</evidence>
<evidence type="ECO:0000256" key="2">
    <source>
        <dbReference type="ARBA" id="ARBA00010769"/>
    </source>
</evidence>
<feature type="domain" description="PI3K/PI4K catalytic" evidence="16">
    <location>
        <begin position="2120"/>
        <end position="2442"/>
    </location>
</feature>
<dbReference type="InterPro" id="IPR018936">
    <property type="entry name" value="PI3/4_kinase_CS"/>
</dbReference>
<comment type="subcellular location">
    <subcellularLocation>
        <location evidence="1">Nucleus</location>
    </subcellularLocation>
</comment>
<feature type="domain" description="FAT" evidence="17">
    <location>
        <begin position="1473"/>
        <end position="2013"/>
    </location>
</feature>
<dbReference type="InterPro" id="IPR016024">
    <property type="entry name" value="ARM-type_fold"/>
</dbReference>
<dbReference type="GO" id="GO:0006325">
    <property type="term" value="P:chromatin organization"/>
    <property type="evidence" value="ECO:0007669"/>
    <property type="project" value="UniProtKB-KW"/>
</dbReference>
<dbReference type="InterPro" id="IPR000789">
    <property type="entry name" value="Cyclin-dep_kinase_reg-sub"/>
</dbReference>
<dbReference type="Pfam" id="PF02260">
    <property type="entry name" value="FATC"/>
    <property type="match status" value="1"/>
</dbReference>
<dbReference type="FunFam" id="1.10.1070.11:FF:000033">
    <property type="entry name" value="Serine/threonine-protein kinase MEC1"/>
    <property type="match status" value="1"/>
</dbReference>
<name>A0AAI9SUH0_9ASCO</name>
<evidence type="ECO:0000256" key="13">
    <source>
        <dbReference type="ARBA" id="ARBA00047899"/>
    </source>
</evidence>
<dbReference type="CDD" id="cd00892">
    <property type="entry name" value="PIKKc_ATR"/>
    <property type="match status" value="1"/>
</dbReference>
<evidence type="ECO:0000256" key="7">
    <source>
        <dbReference type="ARBA" id="ARBA00022777"/>
    </source>
</evidence>
<evidence type="ECO:0000256" key="8">
    <source>
        <dbReference type="ARBA" id="ARBA00022840"/>
    </source>
</evidence>
<dbReference type="SUPFAM" id="SSF48371">
    <property type="entry name" value="ARM repeat"/>
    <property type="match status" value="2"/>
</dbReference>
<dbReference type="InterPro" id="IPR058681">
    <property type="entry name" value="HEAT_MEC1_N"/>
</dbReference>
<keyword evidence="7" id="KW-0418">Kinase</keyword>
<proteinExistence type="inferred from homology"/>
<dbReference type="GeneID" id="73381461"/>
<dbReference type="SMART" id="SM01343">
    <property type="entry name" value="FATC"/>
    <property type="match status" value="1"/>
</dbReference>
<accession>A0AAI9SUH0</accession>
<dbReference type="GO" id="GO:0005694">
    <property type="term" value="C:chromosome"/>
    <property type="evidence" value="ECO:0007669"/>
    <property type="project" value="TreeGrafter"/>
</dbReference>
<comment type="catalytic activity">
    <reaction evidence="13">
        <text>L-threonyl-[protein] + ATP = O-phospho-L-threonyl-[protein] + ADP + H(+)</text>
        <dbReference type="Rhea" id="RHEA:46608"/>
        <dbReference type="Rhea" id="RHEA-COMP:11060"/>
        <dbReference type="Rhea" id="RHEA-COMP:11605"/>
        <dbReference type="ChEBI" id="CHEBI:15378"/>
        <dbReference type="ChEBI" id="CHEBI:30013"/>
        <dbReference type="ChEBI" id="CHEBI:30616"/>
        <dbReference type="ChEBI" id="CHEBI:61977"/>
        <dbReference type="ChEBI" id="CHEBI:456216"/>
        <dbReference type="EC" id="2.7.11.1"/>
    </reaction>
</comment>
<dbReference type="PROSITE" id="PS51190">
    <property type="entry name" value="FATC"/>
    <property type="match status" value="1"/>
</dbReference>
<dbReference type="PROSITE" id="PS00916">
    <property type="entry name" value="PI3_4_KINASE_2"/>
    <property type="match status" value="1"/>
</dbReference>
<dbReference type="Pfam" id="PF01111">
    <property type="entry name" value="CKS"/>
    <property type="match status" value="1"/>
</dbReference>
<dbReference type="InterPro" id="IPR011009">
    <property type="entry name" value="Kinase-like_dom_sf"/>
</dbReference>
<dbReference type="SMART" id="SM00802">
    <property type="entry name" value="UME"/>
    <property type="match status" value="1"/>
</dbReference>
<dbReference type="Gene3D" id="1.10.1070.11">
    <property type="entry name" value="Phosphatidylinositol 3-/4-kinase, catalytic domain"/>
    <property type="match status" value="1"/>
</dbReference>
<dbReference type="GO" id="GO:0000077">
    <property type="term" value="P:DNA damage checkpoint signaling"/>
    <property type="evidence" value="ECO:0007669"/>
    <property type="project" value="TreeGrafter"/>
</dbReference>
<dbReference type="InterPro" id="IPR003151">
    <property type="entry name" value="PIK-rel_kinase_FAT"/>
</dbReference>
<dbReference type="Proteomes" id="UP001202479">
    <property type="component" value="Unassembled WGS sequence"/>
</dbReference>
<keyword evidence="9" id="KW-0156">Chromatin regulator</keyword>
<comment type="catalytic activity">
    <reaction evidence="14">
        <text>L-seryl-[protein] + ATP = O-phospho-L-seryl-[protein] + ADP + H(+)</text>
        <dbReference type="Rhea" id="RHEA:17989"/>
        <dbReference type="Rhea" id="RHEA-COMP:9863"/>
        <dbReference type="Rhea" id="RHEA-COMP:11604"/>
        <dbReference type="ChEBI" id="CHEBI:15378"/>
        <dbReference type="ChEBI" id="CHEBI:29999"/>
        <dbReference type="ChEBI" id="CHEBI:30616"/>
        <dbReference type="ChEBI" id="CHEBI:83421"/>
        <dbReference type="ChEBI" id="CHEBI:456216"/>
        <dbReference type="EC" id="2.7.11.1"/>
    </reaction>
</comment>
<comment type="caution">
    <text evidence="19">The sequence shown here is derived from an EMBL/GenBank/DDBJ whole genome shotgun (WGS) entry which is preliminary data.</text>
</comment>
<dbReference type="Pfam" id="PF25030">
    <property type="entry name" value="M-HEAT_ATR"/>
    <property type="match status" value="1"/>
</dbReference>
<evidence type="ECO:0000256" key="14">
    <source>
        <dbReference type="ARBA" id="ARBA00048679"/>
    </source>
</evidence>
<dbReference type="InterPro" id="IPR056802">
    <property type="entry name" value="ATR-like_M-HEAT"/>
</dbReference>
<evidence type="ECO:0000259" key="17">
    <source>
        <dbReference type="PROSITE" id="PS51189"/>
    </source>
</evidence>
<dbReference type="GO" id="GO:0000723">
    <property type="term" value="P:telomere maintenance"/>
    <property type="evidence" value="ECO:0007669"/>
    <property type="project" value="TreeGrafter"/>
</dbReference>
<dbReference type="GO" id="GO:0005524">
    <property type="term" value="F:ATP binding"/>
    <property type="evidence" value="ECO:0007669"/>
    <property type="project" value="UniProtKB-KW"/>
</dbReference>
<dbReference type="GO" id="GO:0005634">
    <property type="term" value="C:nucleus"/>
    <property type="evidence" value="ECO:0007669"/>
    <property type="project" value="UniProtKB-SubCell"/>
</dbReference>
<keyword evidence="3" id="KW-0723">Serine/threonine-protein kinase</keyword>
<dbReference type="GO" id="GO:0006281">
    <property type="term" value="P:DNA repair"/>
    <property type="evidence" value="ECO:0007669"/>
    <property type="project" value="UniProtKB-KW"/>
</dbReference>
<dbReference type="InterPro" id="IPR000403">
    <property type="entry name" value="PI3/4_kinase_cat_dom"/>
</dbReference>
<keyword evidence="15" id="KW-0131">Cell cycle</keyword>
<dbReference type="EMBL" id="JAHUZD010000128">
    <property type="protein sequence ID" value="KAI3403258.2"/>
    <property type="molecule type" value="Genomic_DNA"/>
</dbReference>
<dbReference type="Pfam" id="PF08064">
    <property type="entry name" value="UME"/>
    <property type="match status" value="1"/>
</dbReference>
<reference evidence="19" key="1">
    <citation type="journal article" date="2022" name="DNA Res.">
        <title>Genome analysis of five recently described species of the CUG-Ser clade uncovers Candida theae as a new hybrid lineage with pathogenic potential in the Candida parapsilosis species complex.</title>
        <authorList>
            <person name="Mixao V."/>
            <person name="Del Olmo V."/>
            <person name="Hegedusova E."/>
            <person name="Saus E."/>
            <person name="Pryszcz L."/>
            <person name="Cillingova A."/>
            <person name="Nosek J."/>
            <person name="Gabaldon T."/>
        </authorList>
    </citation>
    <scope>NUCLEOTIDE SEQUENCE</scope>
    <source>
        <strain evidence="19">CBS 10844</strain>
    </source>
</reference>
<keyword evidence="8" id="KW-0067">ATP-binding</keyword>